<gene>
    <name evidence="3" type="ordered locus">Sthe_0524</name>
</gene>
<dbReference type="EMBL" id="CP001823">
    <property type="protein sequence ID" value="ACZ37962.1"/>
    <property type="molecule type" value="Genomic_DNA"/>
</dbReference>
<evidence type="ECO:0000313" key="4">
    <source>
        <dbReference type="Proteomes" id="UP000002027"/>
    </source>
</evidence>
<accession>D1C145</accession>
<dbReference type="PANTHER" id="PTHR46112:SF3">
    <property type="entry name" value="AMINOPEPTIDASE YPDF"/>
    <property type="match status" value="1"/>
</dbReference>
<evidence type="ECO:0000313" key="3">
    <source>
        <dbReference type="EMBL" id="ACZ37962.1"/>
    </source>
</evidence>
<dbReference type="Pfam" id="PF01321">
    <property type="entry name" value="Creatinase_N"/>
    <property type="match status" value="1"/>
</dbReference>
<organism evidence="3 4">
    <name type="scientific">Sphaerobacter thermophilus (strain ATCC 49802 / DSM 20745 / KCCM 41009 / NCIMB 13125 / S 6022)</name>
    <dbReference type="NCBI Taxonomy" id="479434"/>
    <lineage>
        <taxon>Bacteria</taxon>
        <taxon>Pseudomonadati</taxon>
        <taxon>Thermomicrobiota</taxon>
        <taxon>Thermomicrobia</taxon>
        <taxon>Sphaerobacterales</taxon>
        <taxon>Sphaerobacterineae</taxon>
        <taxon>Sphaerobacteraceae</taxon>
        <taxon>Sphaerobacter</taxon>
    </lineage>
</organism>
<dbReference type="Gene3D" id="3.40.350.10">
    <property type="entry name" value="Creatinase/prolidase N-terminal domain"/>
    <property type="match status" value="1"/>
</dbReference>
<reference evidence="4" key="1">
    <citation type="submission" date="2009-11" db="EMBL/GenBank/DDBJ databases">
        <title>The complete chromosome 1 of Sphaerobacter thermophilus DSM 20745.</title>
        <authorList>
            <person name="Lucas S."/>
            <person name="Copeland A."/>
            <person name="Lapidus A."/>
            <person name="Glavina del Rio T."/>
            <person name="Dalin E."/>
            <person name="Tice H."/>
            <person name="Bruce D."/>
            <person name="Goodwin L."/>
            <person name="Pitluck S."/>
            <person name="Kyrpides N."/>
            <person name="Mavromatis K."/>
            <person name="Ivanova N."/>
            <person name="Mikhailova N."/>
            <person name="LaButti K.M."/>
            <person name="Clum A."/>
            <person name="Sun H.I."/>
            <person name="Brettin T."/>
            <person name="Detter J.C."/>
            <person name="Han C."/>
            <person name="Larimer F."/>
            <person name="Land M."/>
            <person name="Hauser L."/>
            <person name="Markowitz V."/>
            <person name="Cheng J.F."/>
            <person name="Hugenholtz P."/>
            <person name="Woyke T."/>
            <person name="Wu D."/>
            <person name="Steenblock K."/>
            <person name="Schneider S."/>
            <person name="Pukall R."/>
            <person name="Goeker M."/>
            <person name="Klenk H.P."/>
            <person name="Eisen J.A."/>
        </authorList>
    </citation>
    <scope>NUCLEOTIDE SEQUENCE [LARGE SCALE GENOMIC DNA]</scope>
    <source>
        <strain evidence="4">ATCC 49802 / DSM 20745 / S 6022</strain>
    </source>
</reference>
<sequence length="367" mass="40670">MDTTVLARRIEAAQRLLAERGIDFLFVAPSSDLIYLFGYPAHPSERLALLIIPRTGRPQFVVPVLERSRADAQASLVDIRTWEETVQPVDLVGDIVRSVPRPTIAVSDQMWAVFLVRMLEVIPDATFISGTSVLRELRMVKDREELDRLRRAAAMADAAWEEFVATARLTGKTERQAAEELTELRAKHGLEIHGIGICASGPNSAAPHHITGDRVIQPGDTVIFDFGGKYEHYSADVTRTVHIGEPDDEYRRVYDIVLRANEAALAAVRPGVACQDIDRAARKVITDAGYGEYFIHRVGHGLGLDGHEEPYLVEGNTLPLQVGMVFSDEPGIYIPGRFGVRIEDAVVVTEQGGERLNHCSRELTVME</sequence>
<dbReference type="InterPro" id="IPR036005">
    <property type="entry name" value="Creatinase/aminopeptidase-like"/>
</dbReference>
<dbReference type="Proteomes" id="UP000002027">
    <property type="component" value="Chromosome 1"/>
</dbReference>
<dbReference type="AlphaFoldDB" id="D1C145"/>
<evidence type="ECO:0000259" key="1">
    <source>
        <dbReference type="Pfam" id="PF00557"/>
    </source>
</evidence>
<reference evidence="3 4" key="2">
    <citation type="journal article" date="2010" name="Stand. Genomic Sci.">
        <title>Complete genome sequence of Desulfohalobium retbaense type strain (HR(100)).</title>
        <authorList>
            <person name="Spring S."/>
            <person name="Nolan M."/>
            <person name="Lapidus A."/>
            <person name="Glavina Del Rio T."/>
            <person name="Copeland A."/>
            <person name="Tice H."/>
            <person name="Cheng J.F."/>
            <person name="Lucas S."/>
            <person name="Land M."/>
            <person name="Chen F."/>
            <person name="Bruce D."/>
            <person name="Goodwin L."/>
            <person name="Pitluck S."/>
            <person name="Ivanova N."/>
            <person name="Mavromatis K."/>
            <person name="Mikhailova N."/>
            <person name="Pati A."/>
            <person name="Chen A."/>
            <person name="Palaniappan K."/>
            <person name="Hauser L."/>
            <person name="Chang Y.J."/>
            <person name="Jeffries C.D."/>
            <person name="Munk C."/>
            <person name="Kiss H."/>
            <person name="Chain P."/>
            <person name="Han C."/>
            <person name="Brettin T."/>
            <person name="Detter J.C."/>
            <person name="Schuler E."/>
            <person name="Goker M."/>
            <person name="Rohde M."/>
            <person name="Bristow J."/>
            <person name="Eisen J.A."/>
            <person name="Markowitz V."/>
            <person name="Hugenholtz P."/>
            <person name="Kyrpides N.C."/>
            <person name="Klenk H.P."/>
        </authorList>
    </citation>
    <scope>NUCLEOTIDE SEQUENCE [LARGE SCALE GENOMIC DNA]</scope>
    <source>
        <strain evidence="4">ATCC 49802 / DSM 20745 / S 6022</strain>
    </source>
</reference>
<proteinExistence type="predicted"/>
<dbReference type="STRING" id="479434.Sthe_0524"/>
<dbReference type="eggNOG" id="COG0006">
    <property type="taxonomic scope" value="Bacteria"/>
</dbReference>
<dbReference type="HOGENOM" id="CLU_017266_4_1_0"/>
<dbReference type="Pfam" id="PF00557">
    <property type="entry name" value="Peptidase_M24"/>
    <property type="match status" value="1"/>
</dbReference>
<feature type="domain" description="Creatinase N-terminal" evidence="2">
    <location>
        <begin position="9"/>
        <end position="140"/>
    </location>
</feature>
<dbReference type="RefSeq" id="WP_012871009.1">
    <property type="nucleotide sequence ID" value="NC_013523.1"/>
</dbReference>
<dbReference type="InterPro" id="IPR029149">
    <property type="entry name" value="Creatin/AminoP/Spt16_N"/>
</dbReference>
<dbReference type="InterPro" id="IPR000994">
    <property type="entry name" value="Pept_M24"/>
</dbReference>
<dbReference type="SUPFAM" id="SSF55920">
    <property type="entry name" value="Creatinase/aminopeptidase"/>
    <property type="match status" value="1"/>
</dbReference>
<dbReference type="InterPro" id="IPR050659">
    <property type="entry name" value="Peptidase_M24B"/>
</dbReference>
<dbReference type="Gene3D" id="3.90.230.10">
    <property type="entry name" value="Creatinase/methionine aminopeptidase superfamily"/>
    <property type="match status" value="1"/>
</dbReference>
<dbReference type="FunCoup" id="D1C145">
    <property type="interactions" value="355"/>
</dbReference>
<keyword evidence="4" id="KW-1185">Reference proteome</keyword>
<dbReference type="InParanoid" id="D1C145"/>
<dbReference type="KEGG" id="sti:Sthe_0524"/>
<dbReference type="InterPro" id="IPR000587">
    <property type="entry name" value="Creatinase_N"/>
</dbReference>
<dbReference type="SUPFAM" id="SSF53092">
    <property type="entry name" value="Creatinase/prolidase N-terminal domain"/>
    <property type="match status" value="1"/>
</dbReference>
<protein>
    <submittedName>
        <fullName evidence="3">Peptidase M24</fullName>
    </submittedName>
</protein>
<dbReference type="OrthoDB" id="9806388at2"/>
<name>D1C145_SPHTD</name>
<dbReference type="CDD" id="cd01092">
    <property type="entry name" value="APP-like"/>
    <property type="match status" value="1"/>
</dbReference>
<evidence type="ECO:0000259" key="2">
    <source>
        <dbReference type="Pfam" id="PF01321"/>
    </source>
</evidence>
<dbReference type="PANTHER" id="PTHR46112">
    <property type="entry name" value="AMINOPEPTIDASE"/>
    <property type="match status" value="1"/>
</dbReference>
<feature type="domain" description="Peptidase M24" evidence="1">
    <location>
        <begin position="148"/>
        <end position="350"/>
    </location>
</feature>